<dbReference type="PANTHER" id="PTHR36974:SF1">
    <property type="entry name" value="DOXX FAMILY MEMBRANE PROTEIN"/>
    <property type="match status" value="1"/>
</dbReference>
<dbReference type="EMBL" id="QZEZ01000011">
    <property type="protein sequence ID" value="RJK92930.1"/>
    <property type="molecule type" value="Genomic_DNA"/>
</dbReference>
<dbReference type="OrthoDB" id="3267646at2"/>
<evidence type="ECO:0008006" key="8">
    <source>
        <dbReference type="Google" id="ProtNLM"/>
    </source>
</evidence>
<dbReference type="RefSeq" id="WP_119951816.1">
    <property type="nucleotide sequence ID" value="NZ_QZEZ01000011.1"/>
</dbReference>
<evidence type="ECO:0000313" key="7">
    <source>
        <dbReference type="Proteomes" id="UP000265614"/>
    </source>
</evidence>
<comment type="subcellular location">
    <subcellularLocation>
        <location evidence="1">Membrane</location>
        <topology evidence="1">Multi-pass membrane protein</topology>
    </subcellularLocation>
</comment>
<feature type="chain" id="PRO_5017273239" description="DoxX family protein" evidence="5">
    <location>
        <begin position="24"/>
        <end position="119"/>
    </location>
</feature>
<proteinExistence type="predicted"/>
<keyword evidence="7" id="KW-1185">Reference proteome</keyword>
<evidence type="ECO:0000256" key="3">
    <source>
        <dbReference type="ARBA" id="ARBA00022989"/>
    </source>
</evidence>
<keyword evidence="2" id="KW-0812">Transmembrane</keyword>
<evidence type="ECO:0000256" key="1">
    <source>
        <dbReference type="ARBA" id="ARBA00004141"/>
    </source>
</evidence>
<organism evidence="6 7">
    <name type="scientific">Vallicoccus soli</name>
    <dbReference type="NCBI Taxonomy" id="2339232"/>
    <lineage>
        <taxon>Bacteria</taxon>
        <taxon>Bacillati</taxon>
        <taxon>Actinomycetota</taxon>
        <taxon>Actinomycetes</taxon>
        <taxon>Motilibacterales</taxon>
        <taxon>Vallicoccaceae</taxon>
        <taxon>Vallicoccus</taxon>
    </lineage>
</organism>
<keyword evidence="3" id="KW-1133">Transmembrane helix</keyword>
<evidence type="ECO:0000313" key="6">
    <source>
        <dbReference type="EMBL" id="RJK92930.1"/>
    </source>
</evidence>
<dbReference type="AlphaFoldDB" id="A0A3A3YP21"/>
<name>A0A3A3YP21_9ACTN</name>
<reference evidence="6 7" key="1">
    <citation type="submission" date="2018-09" db="EMBL/GenBank/DDBJ databases">
        <title>YIM 75000 draft genome.</title>
        <authorList>
            <person name="Tang S."/>
            <person name="Feng Y."/>
        </authorList>
    </citation>
    <scope>NUCLEOTIDE SEQUENCE [LARGE SCALE GENOMIC DNA]</scope>
    <source>
        <strain evidence="6 7">YIM 75000</strain>
    </source>
</reference>
<accession>A0A3A3YP21</accession>
<dbReference type="Pfam" id="PF13564">
    <property type="entry name" value="DoxX_2"/>
    <property type="match status" value="1"/>
</dbReference>
<dbReference type="PANTHER" id="PTHR36974">
    <property type="entry name" value="MEMBRANE PROTEIN-RELATED"/>
    <property type="match status" value="1"/>
</dbReference>
<protein>
    <recommendedName>
        <fullName evidence="8">DoxX family protein</fullName>
    </recommendedName>
</protein>
<comment type="caution">
    <text evidence="6">The sequence shown here is derived from an EMBL/GenBank/DDBJ whole genome shotgun (WGS) entry which is preliminary data.</text>
</comment>
<feature type="signal peptide" evidence="5">
    <location>
        <begin position="1"/>
        <end position="23"/>
    </location>
</feature>
<keyword evidence="4" id="KW-0472">Membrane</keyword>
<keyword evidence="5" id="KW-0732">Signal</keyword>
<dbReference type="InterPro" id="IPR032808">
    <property type="entry name" value="DoxX"/>
</dbReference>
<evidence type="ECO:0000256" key="4">
    <source>
        <dbReference type="ARBA" id="ARBA00023136"/>
    </source>
</evidence>
<gene>
    <name evidence="6" type="ORF">D5H78_17575</name>
</gene>
<sequence>MRAERCALALAALLTTTGVLHFAAPRPFASIVPRALGDPRPWVRGSGAAELACAAGLLAPGTRRRAGWATAALLLAVWPANWQMALASGDRSAAYRTAAWGRLPLQLPLVAWALRVARG</sequence>
<dbReference type="Proteomes" id="UP000265614">
    <property type="component" value="Unassembled WGS sequence"/>
</dbReference>
<dbReference type="GO" id="GO:0016020">
    <property type="term" value="C:membrane"/>
    <property type="evidence" value="ECO:0007669"/>
    <property type="project" value="UniProtKB-SubCell"/>
</dbReference>
<evidence type="ECO:0000256" key="5">
    <source>
        <dbReference type="SAM" id="SignalP"/>
    </source>
</evidence>
<evidence type="ECO:0000256" key="2">
    <source>
        <dbReference type="ARBA" id="ARBA00022692"/>
    </source>
</evidence>